<sequence>MDTRVQPELLAADRQHMVMRALTEDLNGPLDELTKGELTSEQSGAQDITAQLIPASQQAHGRIITREDAVICGTAWVDEVFRQLGDDVSIDWQVADGDRVSANTLLCELRGPARSILTGERTALNFLQTLSGVATTTASYVDLLAGSSTKLLDTRKTIPGLRTALKYAVVCGGGSNHRVGLYDAYLIKENHIMACGSIDAAIKEARRLNPDKIVEIEVENLEEYQAAMAAGADIIMLDNFSYEDIRSAVKLKSKNVRIEVSGNIVRDQLKTLVSTGIDYISSGALTKHIKAVDLSLRISDV</sequence>
<evidence type="ECO:0000256" key="6">
    <source>
        <dbReference type="ARBA" id="ARBA00022642"/>
    </source>
</evidence>
<organism evidence="16 19">
    <name type="scientific">Pseudidiomarina terrestris</name>
    <dbReference type="NCBI Taxonomy" id="2820060"/>
    <lineage>
        <taxon>Bacteria</taxon>
        <taxon>Pseudomonadati</taxon>
        <taxon>Pseudomonadota</taxon>
        <taxon>Gammaproteobacteria</taxon>
        <taxon>Alteromonadales</taxon>
        <taxon>Idiomarinaceae</taxon>
        <taxon>Pseudidiomarina</taxon>
    </lineage>
</organism>
<evidence type="ECO:0000256" key="1">
    <source>
        <dbReference type="ARBA" id="ARBA00003237"/>
    </source>
</evidence>
<keyword evidence="8 12" id="KW-0808">Transferase</keyword>
<dbReference type="SUPFAM" id="SSF54675">
    <property type="entry name" value="Nicotinate/Quinolinate PRTase N-terminal domain-like"/>
    <property type="match status" value="1"/>
</dbReference>
<evidence type="ECO:0000256" key="9">
    <source>
        <dbReference type="ARBA" id="ARBA00033102"/>
    </source>
</evidence>
<dbReference type="Gene3D" id="3.20.20.70">
    <property type="entry name" value="Aldolase class I"/>
    <property type="match status" value="1"/>
</dbReference>
<feature type="binding site" evidence="13">
    <location>
        <begin position="154"/>
        <end position="156"/>
    </location>
    <ligand>
        <name>substrate</name>
    </ligand>
</feature>
<dbReference type="Gene3D" id="3.90.1170.20">
    <property type="entry name" value="Quinolinate phosphoribosyl transferase, N-terminal domain"/>
    <property type="match status" value="1"/>
</dbReference>
<feature type="binding site" evidence="13">
    <location>
        <position position="178"/>
    </location>
    <ligand>
        <name>substrate</name>
    </ligand>
</feature>
<accession>A0AAW7R053</accession>
<evidence type="ECO:0000259" key="15">
    <source>
        <dbReference type="Pfam" id="PF02749"/>
    </source>
</evidence>
<feature type="binding site" evidence="13">
    <location>
        <position position="121"/>
    </location>
    <ligand>
        <name>substrate</name>
    </ligand>
</feature>
<keyword evidence="18" id="KW-1185">Reference proteome</keyword>
<evidence type="ECO:0000256" key="10">
    <source>
        <dbReference type="ARBA" id="ARBA00047445"/>
    </source>
</evidence>
<name>A0AAW7R053_9GAMM</name>
<evidence type="ECO:0000313" key="17">
    <source>
        <dbReference type="EMBL" id="MDN7129357.1"/>
    </source>
</evidence>
<dbReference type="GO" id="GO:0004514">
    <property type="term" value="F:nicotinate-nucleotide diphosphorylase (carboxylating) activity"/>
    <property type="evidence" value="ECO:0007669"/>
    <property type="project" value="UniProtKB-EC"/>
</dbReference>
<evidence type="ECO:0000256" key="2">
    <source>
        <dbReference type="ARBA" id="ARBA00004893"/>
    </source>
</evidence>
<feature type="domain" description="Quinolinate phosphoribosyl transferase C-terminal" evidence="14">
    <location>
        <begin position="133"/>
        <end position="297"/>
    </location>
</feature>
<evidence type="ECO:0000256" key="5">
    <source>
        <dbReference type="ARBA" id="ARBA00011944"/>
    </source>
</evidence>
<gene>
    <name evidence="16" type="primary">nadC</name>
    <name evidence="16" type="ORF">J6I90_05625</name>
    <name evidence="17" type="ORF">J6I92_05680</name>
</gene>
<feature type="binding site" evidence="13">
    <location>
        <position position="217"/>
    </location>
    <ligand>
        <name>substrate</name>
    </ligand>
</feature>
<dbReference type="AlphaFoldDB" id="A0AAW7R053"/>
<feature type="domain" description="Quinolinate phosphoribosyl transferase N-terminal" evidence="15">
    <location>
        <begin position="47"/>
        <end position="131"/>
    </location>
</feature>
<evidence type="ECO:0000256" key="8">
    <source>
        <dbReference type="ARBA" id="ARBA00022679"/>
    </source>
</evidence>
<feature type="binding site" evidence="13">
    <location>
        <begin position="261"/>
        <end position="263"/>
    </location>
    <ligand>
        <name>substrate</name>
    </ligand>
</feature>
<dbReference type="Pfam" id="PF01729">
    <property type="entry name" value="QRPTase_C"/>
    <property type="match status" value="1"/>
</dbReference>
<dbReference type="FunFam" id="3.90.1170.20:FF:000001">
    <property type="entry name" value="Nicotinate-nucleotide diphosphorylase (Carboxylating)"/>
    <property type="match status" value="1"/>
</dbReference>
<dbReference type="Proteomes" id="UP001169492">
    <property type="component" value="Unassembled WGS sequence"/>
</dbReference>
<dbReference type="GO" id="GO:0009435">
    <property type="term" value="P:NAD+ biosynthetic process"/>
    <property type="evidence" value="ECO:0007669"/>
    <property type="project" value="InterPro"/>
</dbReference>
<feature type="binding site" evidence="13">
    <location>
        <begin position="282"/>
        <end position="284"/>
    </location>
    <ligand>
        <name>substrate</name>
    </ligand>
</feature>
<dbReference type="EC" id="2.4.2.19" evidence="5"/>
<keyword evidence="6" id="KW-0662">Pyridine nucleotide biosynthesis</keyword>
<proteinExistence type="inferred from homology"/>
<keyword evidence="7 12" id="KW-0328">Glycosyltransferase</keyword>
<dbReference type="InterPro" id="IPR002638">
    <property type="entry name" value="Quinolinate_PRibosylTrfase_C"/>
</dbReference>
<dbReference type="Pfam" id="PF02749">
    <property type="entry name" value="QRPTase_N"/>
    <property type="match status" value="1"/>
</dbReference>
<evidence type="ECO:0000259" key="14">
    <source>
        <dbReference type="Pfam" id="PF01729"/>
    </source>
</evidence>
<evidence type="ECO:0000256" key="11">
    <source>
        <dbReference type="ARBA" id="ARBA00069173"/>
    </source>
</evidence>
<feature type="binding site" evidence="13">
    <location>
        <position position="188"/>
    </location>
    <ligand>
        <name>substrate</name>
    </ligand>
</feature>
<dbReference type="GO" id="GO:0005737">
    <property type="term" value="C:cytoplasm"/>
    <property type="evidence" value="ECO:0007669"/>
    <property type="project" value="TreeGrafter"/>
</dbReference>
<dbReference type="InterPro" id="IPR004393">
    <property type="entry name" value="NadC"/>
</dbReference>
<comment type="caution">
    <text evidence="16">The sequence shown here is derived from an EMBL/GenBank/DDBJ whole genome shotgun (WGS) entry which is preliminary data.</text>
</comment>
<evidence type="ECO:0000313" key="19">
    <source>
        <dbReference type="Proteomes" id="UP001169492"/>
    </source>
</evidence>
<dbReference type="EMBL" id="JAGGJB010000003">
    <property type="protein sequence ID" value="MDN7124352.1"/>
    <property type="molecule type" value="Genomic_DNA"/>
</dbReference>
<comment type="subunit">
    <text evidence="4">Hexamer formed by 3 homodimers.</text>
</comment>
<comment type="similarity">
    <text evidence="3 12">Belongs to the NadC/ModD family.</text>
</comment>
<evidence type="ECO:0000256" key="12">
    <source>
        <dbReference type="PIRNR" id="PIRNR006250"/>
    </source>
</evidence>
<evidence type="ECO:0000256" key="4">
    <source>
        <dbReference type="ARBA" id="ARBA00011218"/>
    </source>
</evidence>
<dbReference type="SUPFAM" id="SSF51690">
    <property type="entry name" value="Nicotinate/Quinolinate PRTase C-terminal domain-like"/>
    <property type="match status" value="1"/>
</dbReference>
<feature type="binding site" evidence="13">
    <location>
        <position position="238"/>
    </location>
    <ligand>
        <name>substrate</name>
    </ligand>
</feature>
<dbReference type="EMBL" id="JAGGJC010000001">
    <property type="protein sequence ID" value="MDN7129357.1"/>
    <property type="molecule type" value="Genomic_DNA"/>
</dbReference>
<dbReference type="InterPro" id="IPR037128">
    <property type="entry name" value="Quinolinate_PRibosylTase_N_sf"/>
</dbReference>
<evidence type="ECO:0000256" key="13">
    <source>
        <dbReference type="PIRSR" id="PIRSR006250-1"/>
    </source>
</evidence>
<evidence type="ECO:0000256" key="3">
    <source>
        <dbReference type="ARBA" id="ARBA00009400"/>
    </source>
</evidence>
<dbReference type="Proteomes" id="UP001169491">
    <property type="component" value="Unassembled WGS sequence"/>
</dbReference>
<dbReference type="CDD" id="cd01572">
    <property type="entry name" value="QPRTase"/>
    <property type="match status" value="1"/>
</dbReference>
<comment type="function">
    <text evidence="1">Involved in the catabolism of quinolinic acid (QA).</text>
</comment>
<reference evidence="18 19" key="1">
    <citation type="submission" date="2021-03" db="EMBL/GenBank/DDBJ databases">
        <title>Pseudidiomarina terrestris, a new bacterium isolated from saline soil.</title>
        <authorList>
            <person name="Galisteo C."/>
            <person name="De La Haba R."/>
            <person name="Sanchez-Porro C."/>
            <person name="Ventosa A."/>
        </authorList>
    </citation>
    <scope>NUCLEOTIDE SEQUENCE [LARGE SCALE GENOMIC DNA]</scope>
    <source>
        <strain evidence="16 19">1APP75-32.1</strain>
        <strain evidence="18">1APR75-15</strain>
        <strain evidence="17">1ASR75-15</strain>
    </source>
</reference>
<dbReference type="PIRSF" id="PIRSF006250">
    <property type="entry name" value="NadC_ModD"/>
    <property type="match status" value="1"/>
</dbReference>
<dbReference type="GO" id="GO:0034213">
    <property type="term" value="P:quinolinate catabolic process"/>
    <property type="evidence" value="ECO:0007669"/>
    <property type="project" value="TreeGrafter"/>
</dbReference>
<dbReference type="InterPro" id="IPR036068">
    <property type="entry name" value="Nicotinate_pribotase-like_C"/>
</dbReference>
<evidence type="ECO:0000313" key="18">
    <source>
        <dbReference type="Proteomes" id="UP001169491"/>
    </source>
</evidence>
<dbReference type="InterPro" id="IPR013785">
    <property type="entry name" value="Aldolase_TIM"/>
</dbReference>
<dbReference type="PANTHER" id="PTHR32179:SF3">
    <property type="entry name" value="NICOTINATE-NUCLEOTIDE PYROPHOSPHORYLASE [CARBOXYLATING]"/>
    <property type="match status" value="1"/>
</dbReference>
<evidence type="ECO:0000313" key="16">
    <source>
        <dbReference type="EMBL" id="MDN7124352.1"/>
    </source>
</evidence>
<comment type="pathway">
    <text evidence="2">Cofactor biosynthesis; NAD(+) biosynthesis; nicotinate D-ribonucleotide from quinolinate: step 1/1.</text>
</comment>
<comment type="catalytic activity">
    <reaction evidence="10">
        <text>nicotinate beta-D-ribonucleotide + CO2 + diphosphate = quinolinate + 5-phospho-alpha-D-ribose 1-diphosphate + 2 H(+)</text>
        <dbReference type="Rhea" id="RHEA:12733"/>
        <dbReference type="ChEBI" id="CHEBI:15378"/>
        <dbReference type="ChEBI" id="CHEBI:16526"/>
        <dbReference type="ChEBI" id="CHEBI:29959"/>
        <dbReference type="ChEBI" id="CHEBI:33019"/>
        <dbReference type="ChEBI" id="CHEBI:57502"/>
        <dbReference type="ChEBI" id="CHEBI:58017"/>
        <dbReference type="EC" id="2.4.2.19"/>
    </reaction>
</comment>
<dbReference type="FunFam" id="3.20.20.70:FF:000030">
    <property type="entry name" value="Nicotinate-nucleotide pyrophosphorylase, carboxylating"/>
    <property type="match status" value="1"/>
</dbReference>
<dbReference type="InterPro" id="IPR022412">
    <property type="entry name" value="Quinolinate_PRibosylTrfase_N"/>
</dbReference>
<evidence type="ECO:0000256" key="7">
    <source>
        <dbReference type="ARBA" id="ARBA00022676"/>
    </source>
</evidence>
<dbReference type="PANTHER" id="PTHR32179">
    <property type="entry name" value="NICOTINATE-NUCLEOTIDE PYROPHOSPHORYLASE [CARBOXYLATING]"/>
    <property type="match status" value="1"/>
</dbReference>
<dbReference type="InterPro" id="IPR027277">
    <property type="entry name" value="NadC/ModD"/>
</dbReference>
<protein>
    <recommendedName>
        <fullName evidence="11">Probable nicotinate-nucleotide pyrophosphorylase [carboxylating]</fullName>
        <ecNumber evidence="5">2.4.2.19</ecNumber>
    </recommendedName>
    <alternativeName>
        <fullName evidence="9">Quinolinate phosphoribosyltransferase [decarboxylating]</fullName>
    </alternativeName>
</protein>
<dbReference type="RefSeq" id="WP_301774360.1">
    <property type="nucleotide sequence ID" value="NZ_JAGGJB010000003.1"/>
</dbReference>
<dbReference type="NCBIfam" id="TIGR00078">
    <property type="entry name" value="nadC"/>
    <property type="match status" value="1"/>
</dbReference>